<dbReference type="AlphaFoldDB" id="A0A840L3C0"/>
<proteinExistence type="predicted"/>
<evidence type="ECO:0000313" key="1">
    <source>
        <dbReference type="EMBL" id="MBB4842720.1"/>
    </source>
</evidence>
<evidence type="ECO:0000313" key="2">
    <source>
        <dbReference type="Proteomes" id="UP000562027"/>
    </source>
</evidence>
<reference evidence="1 2" key="1">
    <citation type="submission" date="2020-08" db="EMBL/GenBank/DDBJ databases">
        <title>Functional genomics of gut bacteria from endangered species of beetles.</title>
        <authorList>
            <person name="Carlos-Shanley C."/>
        </authorList>
    </citation>
    <scope>NUCLEOTIDE SEQUENCE [LARGE SCALE GENOMIC DNA]</scope>
    <source>
        <strain evidence="1 2">S00239</strain>
    </source>
</reference>
<protein>
    <submittedName>
        <fullName evidence="1">Uncharacterized protein</fullName>
    </submittedName>
</protein>
<dbReference type="Proteomes" id="UP000562027">
    <property type="component" value="Unassembled WGS sequence"/>
</dbReference>
<sequence>MGVTRLNEVSRQRKSWLDGFMAYALPEGLSEAELREHIVTLDQLLYGLWNLGENLVYAWTPMPQGLRLLLAPHPLLSEYAQGRSQAGGEALAPAEVQRRSRLLDELLAEPGHLPEARFDSLAAEFGLEPVQLVLPFSPSAGLGLGLVAAILARYGIRLVEDRAVILLDTVGFSLLTPLQQVVQLGSLSCSVNAAYAKLLDREININFARTTTGDGFYIWNRMRGIEANVELYQLLQFILADNALARERAQRPESVPQLRAAFHVGSHYEFYQSEGLNPTSFSYLVGQVTIELARMLERALPGQILVGKFSTLMRDEQNGQQRRIDSLGFVERARNPLKQLGGLNLGGAEIDEIACYLTGQRDERGEFGVSEFEISDKHGLAHRVYNAKINIHRRQGEPIYLGLQEEEMHKFSTPIAGTRNVNSAEIIVKR</sequence>
<keyword evidence="2" id="KW-1185">Reference proteome</keyword>
<comment type="caution">
    <text evidence="1">The sequence shown here is derived from an EMBL/GenBank/DDBJ whole genome shotgun (WGS) entry which is preliminary data.</text>
</comment>
<accession>A0A840L3C0</accession>
<organism evidence="1 2">
    <name type="scientific">Roseateles oligotrophus</name>
    <dbReference type="NCBI Taxonomy" id="1769250"/>
    <lineage>
        <taxon>Bacteria</taxon>
        <taxon>Pseudomonadati</taxon>
        <taxon>Pseudomonadota</taxon>
        <taxon>Betaproteobacteria</taxon>
        <taxon>Burkholderiales</taxon>
        <taxon>Sphaerotilaceae</taxon>
        <taxon>Roseateles</taxon>
    </lineage>
</organism>
<dbReference type="EMBL" id="JACHLP010000002">
    <property type="protein sequence ID" value="MBB4842720.1"/>
    <property type="molecule type" value="Genomic_DNA"/>
</dbReference>
<dbReference type="RefSeq" id="WP_184297288.1">
    <property type="nucleotide sequence ID" value="NZ_JACHLP010000002.1"/>
</dbReference>
<gene>
    <name evidence="1" type="ORF">HNP55_001235</name>
</gene>
<name>A0A840L3C0_9BURK</name>